<evidence type="ECO:0000313" key="2">
    <source>
        <dbReference type="EMBL" id="MCD7473522.1"/>
    </source>
</evidence>
<protein>
    <submittedName>
        <fullName evidence="2">Uncharacterized protein</fullName>
    </submittedName>
</protein>
<evidence type="ECO:0000256" key="1">
    <source>
        <dbReference type="SAM" id="MobiDB-lite"/>
    </source>
</evidence>
<reference evidence="2 3" key="1">
    <citation type="journal article" date="2021" name="BMC Genomics">
        <title>Datura genome reveals duplications of psychoactive alkaloid biosynthetic genes and high mutation rate following tissue culture.</title>
        <authorList>
            <person name="Rajewski A."/>
            <person name="Carter-House D."/>
            <person name="Stajich J."/>
            <person name="Litt A."/>
        </authorList>
    </citation>
    <scope>NUCLEOTIDE SEQUENCE [LARGE SCALE GENOMIC DNA]</scope>
    <source>
        <strain evidence="2">AR-01</strain>
    </source>
</reference>
<sequence length="188" mass="21178">MARTAKPAAGDNNGRKGGTEDSKGKGVLVPDNMGATKAALQHSAYLTVEWTPEEQSVVDELLVKYASKSKMYCYVQIARQLKDKYLRDVVLRCRWMNGSDKTDIPYGIAVWKNIGNLWLHWKIQNSFCIIQCPAKFGAVYQPFFEHLLSDIQKLKVQPVLEKSKDDNQASQGNKGHHSSMHNLVNVEI</sequence>
<dbReference type="EMBL" id="JACEIK010001986">
    <property type="protein sequence ID" value="MCD7473522.1"/>
    <property type="molecule type" value="Genomic_DNA"/>
</dbReference>
<feature type="compositionally biased region" description="Basic and acidic residues" evidence="1">
    <location>
        <begin position="13"/>
        <end position="24"/>
    </location>
</feature>
<comment type="caution">
    <text evidence="2">The sequence shown here is derived from an EMBL/GenBank/DDBJ whole genome shotgun (WGS) entry which is preliminary data.</text>
</comment>
<name>A0ABS8TSY9_DATST</name>
<dbReference type="PANTHER" id="PTHR14000:SF21">
    <property type="entry name" value="MYB-LIKE DOMAIN-CONTAINING PROTEIN"/>
    <property type="match status" value="1"/>
</dbReference>
<proteinExistence type="predicted"/>
<gene>
    <name evidence="2" type="ORF">HAX54_015430</name>
</gene>
<accession>A0ABS8TSY9</accession>
<organism evidence="2 3">
    <name type="scientific">Datura stramonium</name>
    <name type="common">Jimsonweed</name>
    <name type="synonym">Common thornapple</name>
    <dbReference type="NCBI Taxonomy" id="4076"/>
    <lineage>
        <taxon>Eukaryota</taxon>
        <taxon>Viridiplantae</taxon>
        <taxon>Streptophyta</taxon>
        <taxon>Embryophyta</taxon>
        <taxon>Tracheophyta</taxon>
        <taxon>Spermatophyta</taxon>
        <taxon>Magnoliopsida</taxon>
        <taxon>eudicotyledons</taxon>
        <taxon>Gunneridae</taxon>
        <taxon>Pentapetalae</taxon>
        <taxon>asterids</taxon>
        <taxon>lamiids</taxon>
        <taxon>Solanales</taxon>
        <taxon>Solanaceae</taxon>
        <taxon>Solanoideae</taxon>
        <taxon>Datureae</taxon>
        <taxon>Datura</taxon>
    </lineage>
</organism>
<evidence type="ECO:0000313" key="3">
    <source>
        <dbReference type="Proteomes" id="UP000823775"/>
    </source>
</evidence>
<dbReference type="PANTHER" id="PTHR14000">
    <property type="entry name" value="FINGER CCCH DOMAIN PROTEIN, PUTATIVE (DUF3755)-RELATED"/>
    <property type="match status" value="1"/>
</dbReference>
<feature type="region of interest" description="Disordered" evidence="1">
    <location>
        <begin position="1"/>
        <end position="27"/>
    </location>
</feature>
<dbReference type="Proteomes" id="UP000823775">
    <property type="component" value="Unassembled WGS sequence"/>
</dbReference>
<keyword evidence="3" id="KW-1185">Reference proteome</keyword>